<proteinExistence type="predicted"/>
<accession>A0A8S5P714</accession>
<sequence length="90" mass="11074">MEMSCIDIFHYDYCFNNRIIYMIMEEERQIGEVFKYNGVKLKVRKKATFEERCDCYFNHKSRYIECSKAICLFLQRSDKQNVLFEEIKEE</sequence>
<reference evidence="1" key="1">
    <citation type="journal article" date="2021" name="Proc. Natl. Acad. Sci. U.S.A.">
        <title>A Catalog of Tens of Thousands of Viruses from Human Metagenomes Reveals Hidden Associations with Chronic Diseases.</title>
        <authorList>
            <person name="Tisza M.J."/>
            <person name="Buck C.B."/>
        </authorList>
    </citation>
    <scope>NUCLEOTIDE SEQUENCE</scope>
    <source>
        <strain evidence="1">CttEB8</strain>
    </source>
</reference>
<organism evidence="1">
    <name type="scientific">Herelleviridae sp. cttEB8</name>
    <dbReference type="NCBI Taxonomy" id="2825832"/>
    <lineage>
        <taxon>Viruses</taxon>
        <taxon>Duplodnaviria</taxon>
        <taxon>Heunggongvirae</taxon>
        <taxon>Uroviricota</taxon>
        <taxon>Caudoviricetes</taxon>
        <taxon>Herelleviridae</taxon>
    </lineage>
</organism>
<protein>
    <submittedName>
        <fullName evidence="1">Uncharacterized protein</fullName>
    </submittedName>
</protein>
<dbReference type="EMBL" id="BK015344">
    <property type="protein sequence ID" value="DAE02389.1"/>
    <property type="molecule type" value="Genomic_DNA"/>
</dbReference>
<evidence type="ECO:0000313" key="1">
    <source>
        <dbReference type="EMBL" id="DAE02389.1"/>
    </source>
</evidence>
<name>A0A8S5P714_9CAUD</name>